<dbReference type="RefSeq" id="WP_289723673.1">
    <property type="nucleotide sequence ID" value="NZ_JAUDUY010000001.1"/>
</dbReference>
<dbReference type="InterPro" id="IPR019052">
    <property type="entry name" value="DUF2383"/>
</dbReference>
<dbReference type="Pfam" id="PF09537">
    <property type="entry name" value="DUF2383"/>
    <property type="match status" value="1"/>
</dbReference>
<keyword evidence="3" id="KW-1185">Reference proteome</keyword>
<dbReference type="InterPro" id="IPR012347">
    <property type="entry name" value="Ferritin-like"/>
</dbReference>
<feature type="domain" description="DUF2383" evidence="1">
    <location>
        <begin position="7"/>
        <end position="115"/>
    </location>
</feature>
<organism evidence="2 3">
    <name type="scientific">Robiginitalea aurantiaca</name>
    <dbReference type="NCBI Taxonomy" id="3056915"/>
    <lineage>
        <taxon>Bacteria</taxon>
        <taxon>Pseudomonadati</taxon>
        <taxon>Bacteroidota</taxon>
        <taxon>Flavobacteriia</taxon>
        <taxon>Flavobacteriales</taxon>
        <taxon>Flavobacteriaceae</taxon>
        <taxon>Robiginitalea</taxon>
    </lineage>
</organism>
<dbReference type="EMBL" id="JAUDUY010000001">
    <property type="protein sequence ID" value="MDM9630314.1"/>
    <property type="molecule type" value="Genomic_DNA"/>
</dbReference>
<gene>
    <name evidence="2" type="ORF">QU605_02455</name>
</gene>
<name>A0ABT7WBN4_9FLAO</name>
<evidence type="ECO:0000259" key="1">
    <source>
        <dbReference type="Pfam" id="PF09537"/>
    </source>
</evidence>
<proteinExistence type="predicted"/>
<dbReference type="SUPFAM" id="SSF47240">
    <property type="entry name" value="Ferritin-like"/>
    <property type="match status" value="1"/>
</dbReference>
<reference evidence="2" key="1">
    <citation type="submission" date="2023-06" db="EMBL/GenBank/DDBJ databases">
        <title>Robiginitalea aurantiacus sp. nov. and Algoriphagus sediminis sp. nov., isolated from coastal sediment.</title>
        <authorList>
            <person name="Zhou Z.Y."/>
            <person name="An J."/>
            <person name="Jia Y.W."/>
            <person name="Du Z.J."/>
        </authorList>
    </citation>
    <scope>NUCLEOTIDE SEQUENCE</scope>
    <source>
        <strain evidence="2">M39</strain>
    </source>
</reference>
<sequence>MKYTEKITNRLNDLLEKTYDAEKGYKLAADEVKDPYVKEFLNDKVKQRRAFGFELKAEIMEYGQLPEKGGSFKGDLHRVWMRLKPLMGSDKTEQILEEVARGENASLEEYNDILKSSETRLPPTTERLLIQQRDAIQAALNTSKMYEELHS</sequence>
<evidence type="ECO:0000313" key="3">
    <source>
        <dbReference type="Proteomes" id="UP001174839"/>
    </source>
</evidence>
<evidence type="ECO:0000313" key="2">
    <source>
        <dbReference type="EMBL" id="MDM9630314.1"/>
    </source>
</evidence>
<protein>
    <submittedName>
        <fullName evidence="2">PA2169 family four-helix-bundle protein</fullName>
    </submittedName>
</protein>
<dbReference type="NCBIfam" id="TIGR02284">
    <property type="entry name" value="PA2169 family four-helix-bundle protein"/>
    <property type="match status" value="1"/>
</dbReference>
<dbReference type="InterPro" id="IPR009078">
    <property type="entry name" value="Ferritin-like_SF"/>
</dbReference>
<dbReference type="InterPro" id="IPR016920">
    <property type="entry name" value="UCP029477"/>
</dbReference>
<dbReference type="PIRSF" id="PIRSF029477">
    <property type="entry name" value="UCP029477"/>
    <property type="match status" value="1"/>
</dbReference>
<dbReference type="InterPro" id="IPR011971">
    <property type="entry name" value="CHP02284"/>
</dbReference>
<dbReference type="Proteomes" id="UP001174839">
    <property type="component" value="Unassembled WGS sequence"/>
</dbReference>
<comment type="caution">
    <text evidence="2">The sequence shown here is derived from an EMBL/GenBank/DDBJ whole genome shotgun (WGS) entry which is preliminary data.</text>
</comment>
<accession>A0ABT7WBN4</accession>
<dbReference type="Gene3D" id="1.20.1260.10">
    <property type="match status" value="1"/>
</dbReference>